<comment type="caution">
    <text evidence="1">The sequence shown here is derived from an EMBL/GenBank/DDBJ whole genome shotgun (WGS) entry which is preliminary data.</text>
</comment>
<evidence type="ECO:0000313" key="2">
    <source>
        <dbReference type="Proteomes" id="UP001143856"/>
    </source>
</evidence>
<gene>
    <name evidence="1" type="ORF">NUW58_g8754</name>
</gene>
<accession>A0ACC1N694</accession>
<proteinExistence type="predicted"/>
<organism evidence="1 2">
    <name type="scientific">Xylaria curta</name>
    <dbReference type="NCBI Taxonomy" id="42375"/>
    <lineage>
        <taxon>Eukaryota</taxon>
        <taxon>Fungi</taxon>
        <taxon>Dikarya</taxon>
        <taxon>Ascomycota</taxon>
        <taxon>Pezizomycotina</taxon>
        <taxon>Sordariomycetes</taxon>
        <taxon>Xylariomycetidae</taxon>
        <taxon>Xylariales</taxon>
        <taxon>Xylariaceae</taxon>
        <taxon>Xylaria</taxon>
    </lineage>
</organism>
<dbReference type="EMBL" id="JAPDGR010002804">
    <property type="protein sequence ID" value="KAJ2974136.1"/>
    <property type="molecule type" value="Genomic_DNA"/>
</dbReference>
<reference evidence="1" key="1">
    <citation type="submission" date="2022-10" db="EMBL/GenBank/DDBJ databases">
        <title>Genome Sequence of Xylaria curta.</title>
        <authorList>
            <person name="Buettner E."/>
        </authorList>
    </citation>
    <scope>NUCLEOTIDE SEQUENCE</scope>
    <source>
        <strain evidence="1">Babe10</strain>
    </source>
</reference>
<dbReference type="Proteomes" id="UP001143856">
    <property type="component" value="Unassembled WGS sequence"/>
</dbReference>
<keyword evidence="2" id="KW-1185">Reference proteome</keyword>
<evidence type="ECO:0000313" key="1">
    <source>
        <dbReference type="EMBL" id="KAJ2974136.1"/>
    </source>
</evidence>
<name>A0ACC1N694_9PEZI</name>
<sequence>MDERCEVIKGLGGRFCEDIQIYIYLKFLSRTAFAFLAASTFAQSISIALYRSNTTCLSNAQADVSYTSSPGAGCQSVNLFPDGEYKAAGAFGAKVTSIIPGVVLRLFDDTACSDRTPDEANGDGSSGCAAEAASGAGWMSFRVDTVAGVATYGPSRVRESLGLAGRGKGDGLLRPCLSAKSSHPNSPCLTSEPGSFSGARGFRMSTSTSLSLHQHRRRGGYNAGLGIREYIIATLDELRPPAHVSSLPKSYPFLRLALGSGPPLVHIRYEIAGSPSRVLGRYIRVPGCLRVVGDGARVAKRCLAKPDPLAERRKRGGRGAQQKGGSREKPPAIVANFPHLGACTDMSGDSSVVVVDTVGSLLAIIGKLDPGCPAHPHLRLLEETLDEAKRDFQELPVLVNGRFYYENDRKADSLDELHELRTRFEEHSKNFKYWVRAGGPIEAEWAAETRWLKRELHRAQCRAVRRIHDDLEGSSSRPRCLGALIVRRSQQRNQSQSQSQSRLSQPQQQQQQRPHNGTSPTITTSTTQPSSILNSEVVACNTTGTFQRVGPGNRDIAFVCDFCDGTAQHRQQTYTKIGPQQDLVILTRTRTPAHTLPCRGRSLTWSSKIGVVK</sequence>
<protein>
    <submittedName>
        <fullName evidence="1">Uncharacterized protein</fullName>
    </submittedName>
</protein>